<evidence type="ECO:0000256" key="1">
    <source>
        <dbReference type="SAM" id="MobiDB-lite"/>
    </source>
</evidence>
<feature type="region of interest" description="Disordered" evidence="1">
    <location>
        <begin position="342"/>
        <end position="373"/>
    </location>
</feature>
<name>A0A9P6FTX8_9FUNG</name>
<dbReference type="EMBL" id="JAABOA010001496">
    <property type="protein sequence ID" value="KAF9581429.1"/>
    <property type="molecule type" value="Genomic_DNA"/>
</dbReference>
<organism evidence="3 4">
    <name type="scientific">Lunasporangiospora selenospora</name>
    <dbReference type="NCBI Taxonomy" id="979761"/>
    <lineage>
        <taxon>Eukaryota</taxon>
        <taxon>Fungi</taxon>
        <taxon>Fungi incertae sedis</taxon>
        <taxon>Mucoromycota</taxon>
        <taxon>Mortierellomycotina</taxon>
        <taxon>Mortierellomycetes</taxon>
        <taxon>Mortierellales</taxon>
        <taxon>Mortierellaceae</taxon>
        <taxon>Lunasporangiospora</taxon>
    </lineage>
</organism>
<keyword evidence="4" id="KW-1185">Reference proteome</keyword>
<reference evidence="3" key="1">
    <citation type="journal article" date="2020" name="Fungal Divers.">
        <title>Resolving the Mortierellaceae phylogeny through synthesis of multi-gene phylogenetics and phylogenomics.</title>
        <authorList>
            <person name="Vandepol N."/>
            <person name="Liber J."/>
            <person name="Desiro A."/>
            <person name="Na H."/>
            <person name="Kennedy M."/>
            <person name="Barry K."/>
            <person name="Grigoriev I.V."/>
            <person name="Miller A.N."/>
            <person name="O'Donnell K."/>
            <person name="Stajich J.E."/>
            <person name="Bonito G."/>
        </authorList>
    </citation>
    <scope>NUCLEOTIDE SEQUENCE</scope>
    <source>
        <strain evidence="3">KOD1015</strain>
    </source>
</reference>
<dbReference type="GO" id="GO:0004674">
    <property type="term" value="F:protein serine/threonine kinase activity"/>
    <property type="evidence" value="ECO:0007669"/>
    <property type="project" value="TreeGrafter"/>
</dbReference>
<dbReference type="PANTHER" id="PTHR44329">
    <property type="entry name" value="SERINE/THREONINE-PROTEIN KINASE TNNI3K-RELATED"/>
    <property type="match status" value="1"/>
</dbReference>
<evidence type="ECO:0000259" key="2">
    <source>
        <dbReference type="PROSITE" id="PS50011"/>
    </source>
</evidence>
<sequence>MRQYLLARRAVKGLSCKDLFQGPGNVAQPCASSDRSNHDADSFVCAAKCLHADPDSQAFGLVEADILARLHSPHQQTLHPGRQFIVGYLGLCDRRTKQGMLTWISDSDSMLLDMDEKVDFRQWLTWAIQLTEAVDYLHNTGLVHHDIKPHNILLDSNLTAKLSDFGAGRFLPKGHGQLRDQRFSVEDGLGRGTPPYSAPEMFASSSMASEATYGPAIDIYSLGVSLYVIGLTAQEPFHKLKSTLEMIVWIRKGGFWLWEDQGWVHDRGPVPKVTMATRQSSMPSATQSPTLTHINVQNPTKSYSEKMASGRIASTARPISLASLAPAPIDTHIVYDGHWTSGTTTMSSPQPMNTDDFIPQDDSQHRSHSPTVPPFSYRGQGHSHLNHFQHMAGPSPDPVIRTPMLPTTPVSPVPLPSPIIRAQALRSSSASTRREEPQPRRSGETVMRFLNGEVVQHEVVQLLKDMCHPDVDRRPDSSQVLARLRELERMTMDYQEE</sequence>
<comment type="caution">
    <text evidence="3">The sequence shown here is derived from an EMBL/GenBank/DDBJ whole genome shotgun (WGS) entry which is preliminary data.</text>
</comment>
<dbReference type="GO" id="GO:0005524">
    <property type="term" value="F:ATP binding"/>
    <property type="evidence" value="ECO:0007669"/>
    <property type="project" value="InterPro"/>
</dbReference>
<dbReference type="Proteomes" id="UP000780801">
    <property type="component" value="Unassembled WGS sequence"/>
</dbReference>
<proteinExistence type="predicted"/>
<feature type="compositionally biased region" description="Polar residues" evidence="1">
    <location>
        <begin position="342"/>
        <end position="353"/>
    </location>
</feature>
<dbReference type="AlphaFoldDB" id="A0A9P6FTX8"/>
<dbReference type="Pfam" id="PF00069">
    <property type="entry name" value="Pkinase"/>
    <property type="match status" value="1"/>
</dbReference>
<dbReference type="OrthoDB" id="4062651at2759"/>
<dbReference type="PROSITE" id="PS00108">
    <property type="entry name" value="PROTEIN_KINASE_ST"/>
    <property type="match status" value="1"/>
</dbReference>
<dbReference type="CDD" id="cd00180">
    <property type="entry name" value="PKc"/>
    <property type="match status" value="1"/>
</dbReference>
<evidence type="ECO:0000313" key="3">
    <source>
        <dbReference type="EMBL" id="KAF9581429.1"/>
    </source>
</evidence>
<dbReference type="Gene3D" id="1.10.510.10">
    <property type="entry name" value="Transferase(Phosphotransferase) domain 1"/>
    <property type="match status" value="1"/>
</dbReference>
<protein>
    <recommendedName>
        <fullName evidence="2">Protein kinase domain-containing protein</fullName>
    </recommendedName>
</protein>
<dbReference type="InterPro" id="IPR011009">
    <property type="entry name" value="Kinase-like_dom_sf"/>
</dbReference>
<dbReference type="SMART" id="SM00220">
    <property type="entry name" value="S_TKc"/>
    <property type="match status" value="1"/>
</dbReference>
<feature type="compositionally biased region" description="Basic and acidic residues" evidence="1">
    <location>
        <begin position="432"/>
        <end position="443"/>
    </location>
</feature>
<dbReference type="PROSITE" id="PS50011">
    <property type="entry name" value="PROTEIN_KINASE_DOM"/>
    <property type="match status" value="1"/>
</dbReference>
<gene>
    <name evidence="3" type="ORF">BGW38_001548</name>
</gene>
<dbReference type="SUPFAM" id="SSF56112">
    <property type="entry name" value="Protein kinase-like (PK-like)"/>
    <property type="match status" value="1"/>
</dbReference>
<dbReference type="InterPro" id="IPR008271">
    <property type="entry name" value="Ser/Thr_kinase_AS"/>
</dbReference>
<dbReference type="InterPro" id="IPR000719">
    <property type="entry name" value="Prot_kinase_dom"/>
</dbReference>
<feature type="region of interest" description="Disordered" evidence="1">
    <location>
        <begin position="424"/>
        <end position="443"/>
    </location>
</feature>
<accession>A0A9P6FTX8</accession>
<evidence type="ECO:0000313" key="4">
    <source>
        <dbReference type="Proteomes" id="UP000780801"/>
    </source>
</evidence>
<feature type="domain" description="Protein kinase" evidence="2">
    <location>
        <begin position="15"/>
        <end position="487"/>
    </location>
</feature>
<dbReference type="InterPro" id="IPR051681">
    <property type="entry name" value="Ser/Thr_Kinases-Pseudokinases"/>
</dbReference>